<name>A0A0W8CIA1_PHYNI</name>
<proteinExistence type="predicted"/>
<evidence type="ECO:0000313" key="2">
    <source>
        <dbReference type="Proteomes" id="UP000052943"/>
    </source>
</evidence>
<protein>
    <submittedName>
        <fullName evidence="1">Uncharacterized protein</fullName>
    </submittedName>
</protein>
<reference evidence="1 2" key="1">
    <citation type="submission" date="2015-11" db="EMBL/GenBank/DDBJ databases">
        <title>Genomes and virulence difference between two physiological races of Phytophthora nicotianae.</title>
        <authorList>
            <person name="Liu H."/>
            <person name="Ma X."/>
            <person name="Yu H."/>
            <person name="Fang D."/>
            <person name="Li Y."/>
            <person name="Wang X."/>
            <person name="Wang W."/>
            <person name="Dong Y."/>
            <person name="Xiao B."/>
        </authorList>
    </citation>
    <scope>NUCLEOTIDE SEQUENCE [LARGE SCALE GENOMIC DNA]</scope>
    <source>
        <strain evidence="2">race 0</strain>
    </source>
</reference>
<dbReference type="Proteomes" id="UP000052943">
    <property type="component" value="Unassembled WGS sequence"/>
</dbReference>
<gene>
    <name evidence="1" type="ORF">AM587_10001491</name>
</gene>
<dbReference type="EMBL" id="LNFO01003095">
    <property type="protein sequence ID" value="KUF83774.1"/>
    <property type="molecule type" value="Genomic_DNA"/>
</dbReference>
<dbReference type="SUPFAM" id="SSF52540">
    <property type="entry name" value="P-loop containing nucleoside triphosphate hydrolases"/>
    <property type="match status" value="1"/>
</dbReference>
<organism evidence="1 2">
    <name type="scientific">Phytophthora nicotianae</name>
    <name type="common">Potato buckeye rot agent</name>
    <name type="synonym">Phytophthora parasitica</name>
    <dbReference type="NCBI Taxonomy" id="4792"/>
    <lineage>
        <taxon>Eukaryota</taxon>
        <taxon>Sar</taxon>
        <taxon>Stramenopiles</taxon>
        <taxon>Oomycota</taxon>
        <taxon>Peronosporomycetes</taxon>
        <taxon>Peronosporales</taxon>
        <taxon>Peronosporaceae</taxon>
        <taxon>Phytophthora</taxon>
    </lineage>
</organism>
<comment type="caution">
    <text evidence="1">The sequence shown here is derived from an EMBL/GenBank/DDBJ whole genome shotgun (WGS) entry which is preliminary data.</text>
</comment>
<accession>A0A0W8CIA1</accession>
<dbReference type="InterPro" id="IPR027417">
    <property type="entry name" value="P-loop_NTPase"/>
</dbReference>
<dbReference type="OrthoDB" id="77741at2759"/>
<sequence>MARKVWFQLVDAATRDAYAGTQTASVSSDDVNNIDDLREAIFTKVSPALPANVIVANFLFYANREIYDEENGQPLDEDLAIGALGASKKGALIVVVPTQRFQQLQRPLLEIPQVDWTMASCSQLVVEDKAELIELPPSCVDGTGIGRSGGPLMLYRRPSLVKQWNEMDRCSIQTYALLWIVGPPGTGKSCTALAFACALDRAYWDVLWIHLLTTLRVFQLCSAPWKYESRLCHQGGDYRPRSTSDLERNISRTANDCLSGWVRQVIESWRGSSSEVQTVASRK</sequence>
<evidence type="ECO:0000313" key="1">
    <source>
        <dbReference type="EMBL" id="KUF83774.1"/>
    </source>
</evidence>
<dbReference type="AlphaFoldDB" id="A0A0W8CIA1"/>